<keyword evidence="2" id="KW-1185">Reference proteome</keyword>
<reference evidence="2" key="1">
    <citation type="journal article" date="2015" name="Nat. Genet.">
        <title>The genome and transcriptome of the zoonotic hookworm Ancylostoma ceylanicum identify infection-specific gene families.</title>
        <authorList>
            <person name="Schwarz E.M."/>
            <person name="Hu Y."/>
            <person name="Antoshechkin I."/>
            <person name="Miller M.M."/>
            <person name="Sternberg P.W."/>
            <person name="Aroian R.V."/>
        </authorList>
    </citation>
    <scope>NUCLEOTIDE SEQUENCE</scope>
    <source>
        <strain evidence="2">HY135</strain>
    </source>
</reference>
<dbReference type="EMBL" id="JARK01001374">
    <property type="protein sequence ID" value="EYC15045.1"/>
    <property type="molecule type" value="Genomic_DNA"/>
</dbReference>
<proteinExistence type="predicted"/>
<comment type="caution">
    <text evidence="1">The sequence shown here is derived from an EMBL/GenBank/DDBJ whole genome shotgun (WGS) entry which is preliminary data.</text>
</comment>
<protein>
    <submittedName>
        <fullName evidence="1">Uncharacterized protein</fullName>
    </submittedName>
</protein>
<sequence>MVVTIPGTSAIEIVNRRRDGTQIATDTLIIATHAIRIATTIAEFETTQDTACLQIIPVLGNFQNVGICWTETGMV</sequence>
<name>A0A016UIS5_9BILA</name>
<gene>
    <name evidence="1" type="primary">Acey_s0038.g3602</name>
    <name evidence="1" type="ORF">Y032_0038g3602</name>
</gene>
<accession>A0A016UIS5</accession>
<dbReference type="AlphaFoldDB" id="A0A016UIS5"/>
<evidence type="ECO:0000313" key="1">
    <source>
        <dbReference type="EMBL" id="EYC15045.1"/>
    </source>
</evidence>
<evidence type="ECO:0000313" key="2">
    <source>
        <dbReference type="Proteomes" id="UP000024635"/>
    </source>
</evidence>
<organism evidence="1 2">
    <name type="scientific">Ancylostoma ceylanicum</name>
    <dbReference type="NCBI Taxonomy" id="53326"/>
    <lineage>
        <taxon>Eukaryota</taxon>
        <taxon>Metazoa</taxon>
        <taxon>Ecdysozoa</taxon>
        <taxon>Nematoda</taxon>
        <taxon>Chromadorea</taxon>
        <taxon>Rhabditida</taxon>
        <taxon>Rhabditina</taxon>
        <taxon>Rhabditomorpha</taxon>
        <taxon>Strongyloidea</taxon>
        <taxon>Ancylostomatidae</taxon>
        <taxon>Ancylostomatinae</taxon>
        <taxon>Ancylostoma</taxon>
    </lineage>
</organism>
<dbReference type="Proteomes" id="UP000024635">
    <property type="component" value="Unassembled WGS sequence"/>
</dbReference>